<dbReference type="RefSeq" id="XP_001481401.1">
    <property type="nucleotide sequence ID" value="XM_001481351.1"/>
</dbReference>
<dbReference type="GeneID" id="5077276"/>
<reference evidence="1 2" key="1">
    <citation type="journal article" date="2005" name="Nature">
        <title>Genomic sequence of the pathogenic and allergenic filamentous fungus Aspergillus fumigatus.</title>
        <authorList>
            <person name="Nierman W.C."/>
            <person name="Pain A."/>
            <person name="Anderson M.J."/>
            <person name="Wortman J.R."/>
            <person name="Kim H.S."/>
            <person name="Arroyo J."/>
            <person name="Berriman M."/>
            <person name="Abe K."/>
            <person name="Archer D.B."/>
            <person name="Bermejo C."/>
            <person name="Bennett J."/>
            <person name="Bowyer P."/>
            <person name="Chen D."/>
            <person name="Collins M."/>
            <person name="Coulsen R."/>
            <person name="Davies R."/>
            <person name="Dyer P.S."/>
            <person name="Farman M."/>
            <person name="Fedorova N."/>
            <person name="Fedorova N."/>
            <person name="Feldblyum T.V."/>
            <person name="Fischer R."/>
            <person name="Fosker N."/>
            <person name="Fraser A."/>
            <person name="Garcia J.L."/>
            <person name="Garcia M.J."/>
            <person name="Goble A."/>
            <person name="Goldman G.H."/>
            <person name="Gomi K."/>
            <person name="Griffith-Jones S."/>
            <person name="Gwilliam R."/>
            <person name="Haas B."/>
            <person name="Haas H."/>
            <person name="Harris D."/>
            <person name="Horiuchi H."/>
            <person name="Huang J."/>
            <person name="Humphray S."/>
            <person name="Jimenez J."/>
            <person name="Keller N."/>
            <person name="Khouri H."/>
            <person name="Kitamoto K."/>
            <person name="Kobayashi T."/>
            <person name="Konzack S."/>
            <person name="Kulkarni R."/>
            <person name="Kumagai T."/>
            <person name="Lafon A."/>
            <person name="Latge J.P."/>
            <person name="Li W."/>
            <person name="Lord A."/>
            <person name="Lu C."/>
            <person name="Majoros W.H."/>
            <person name="May G.S."/>
            <person name="Miller B.L."/>
            <person name="Mohamoud Y."/>
            <person name="Molina M."/>
            <person name="Monod M."/>
            <person name="Mouyna I."/>
            <person name="Mulligan S."/>
            <person name="Murphy L."/>
            <person name="O'Neil S."/>
            <person name="Paulsen I."/>
            <person name="Penalva M.A."/>
            <person name="Pertea M."/>
            <person name="Price C."/>
            <person name="Pritchard B.L."/>
            <person name="Quail M.A."/>
            <person name="Rabbinowitsch E."/>
            <person name="Rawlins N."/>
            <person name="Rajandream M.A."/>
            <person name="Reichard U."/>
            <person name="Renauld H."/>
            <person name="Robson G.D."/>
            <person name="Rodriguez de Cordoba S."/>
            <person name="Rodriguez-Pena J.M."/>
            <person name="Ronning C.M."/>
            <person name="Rutter S."/>
            <person name="Salzberg S.L."/>
            <person name="Sanchez M."/>
            <person name="Sanchez-Ferrero J.C."/>
            <person name="Saunders D."/>
            <person name="Seeger K."/>
            <person name="Squares R."/>
            <person name="Squares S."/>
            <person name="Takeuchi M."/>
            <person name="Tekaia F."/>
            <person name="Turner G."/>
            <person name="Vazquez de Aldana C.R."/>
            <person name="Weidman J."/>
            <person name="White O."/>
            <person name="Woodward J."/>
            <person name="Yu J.H."/>
            <person name="Fraser C."/>
            <person name="Galagan J.E."/>
            <person name="Asai K."/>
            <person name="Machida M."/>
            <person name="Hall N."/>
            <person name="Barrell B."/>
            <person name="Denning D.W."/>
        </authorList>
    </citation>
    <scope>NUCLEOTIDE SEQUENCE [LARGE SCALE GENOMIC DNA]</scope>
    <source>
        <strain evidence="1 2">Af293</strain>
    </source>
</reference>
<comment type="caution">
    <text evidence="1">The sequence shown here is derived from an EMBL/GenBank/DDBJ whole genome shotgun (WGS) entry which is preliminary data.</text>
</comment>
<sequence length="153" mass="16831">MGRVTATSGKATLGERISDWAFVEMNDVAIEKSFRPNHMFPVRGYQQPSRCKAGGEPLTNFDPLIEDGAHDGNYYRPSPWDAGDALLQDCTSYGHVGNKNDLSAATIEEYIIVSRGLNTTEHTQASFVVVGDSRSHVIDKDQRTSQARAPSTR</sequence>
<dbReference type="AlphaFoldDB" id="A4DA43"/>
<dbReference type="InParanoid" id="A4DA43"/>
<evidence type="ECO:0000313" key="1">
    <source>
        <dbReference type="EMBL" id="EBA27211.1"/>
    </source>
</evidence>
<dbReference type="Proteomes" id="UP000002530">
    <property type="component" value="Unassembled WGS sequence"/>
</dbReference>
<dbReference type="HOGENOM" id="CLU_1712834_0_0_1"/>
<gene>
    <name evidence="1" type="ORF">AFUA_8G02335</name>
</gene>
<dbReference type="KEGG" id="afm:AFUA_8G02335"/>
<organism evidence="1 2">
    <name type="scientific">Aspergillus fumigatus (strain ATCC MYA-4609 / CBS 101355 / FGSC A1100 / Af293)</name>
    <name type="common">Neosartorya fumigata</name>
    <dbReference type="NCBI Taxonomy" id="330879"/>
    <lineage>
        <taxon>Eukaryota</taxon>
        <taxon>Fungi</taxon>
        <taxon>Dikarya</taxon>
        <taxon>Ascomycota</taxon>
        <taxon>Pezizomycotina</taxon>
        <taxon>Eurotiomycetes</taxon>
        <taxon>Eurotiomycetidae</taxon>
        <taxon>Eurotiales</taxon>
        <taxon>Aspergillaceae</taxon>
        <taxon>Aspergillus</taxon>
        <taxon>Aspergillus subgen. Fumigati</taxon>
    </lineage>
</organism>
<proteinExistence type="predicted"/>
<dbReference type="EMBL" id="AAHF01000014">
    <property type="protein sequence ID" value="EBA27211.1"/>
    <property type="molecule type" value="Genomic_DNA"/>
</dbReference>
<dbReference type="VEuPathDB" id="FungiDB:Afu8g02335"/>
<dbReference type="OrthoDB" id="5414143at2759"/>
<protein>
    <submittedName>
        <fullName evidence="1">Uncharacterized protein</fullName>
    </submittedName>
</protein>
<evidence type="ECO:0000313" key="2">
    <source>
        <dbReference type="Proteomes" id="UP000002530"/>
    </source>
</evidence>
<keyword evidence="2" id="KW-1185">Reference proteome</keyword>
<name>A4DA43_ASPFU</name>
<accession>A4DA43</accession>